<keyword evidence="7" id="KW-0808">Transferase</keyword>
<evidence type="ECO:0000256" key="4">
    <source>
        <dbReference type="ARBA" id="ARBA00022837"/>
    </source>
</evidence>
<evidence type="ECO:0000256" key="1">
    <source>
        <dbReference type="ARBA" id="ARBA00008779"/>
    </source>
</evidence>
<keyword evidence="4" id="KW-0106">Calcium</keyword>
<dbReference type="Gene3D" id="3.40.720.10">
    <property type="entry name" value="Alkaline Phosphatase, subunit A"/>
    <property type="match status" value="1"/>
</dbReference>
<evidence type="ECO:0000313" key="7">
    <source>
        <dbReference type="EMBL" id="MVN20470.1"/>
    </source>
</evidence>
<dbReference type="PROSITE" id="PS00149">
    <property type="entry name" value="SULFATASE_2"/>
    <property type="match status" value="1"/>
</dbReference>
<dbReference type="PROSITE" id="PS00523">
    <property type="entry name" value="SULFATASE_1"/>
    <property type="match status" value="1"/>
</dbReference>
<dbReference type="Proteomes" id="UP000462014">
    <property type="component" value="Unassembled WGS sequence"/>
</dbReference>
<name>A0A7K1STS5_9SPHI</name>
<keyword evidence="3 7" id="KW-0378">Hydrolase</keyword>
<dbReference type="InterPro" id="IPR000917">
    <property type="entry name" value="Sulfatase_N"/>
</dbReference>
<dbReference type="Pfam" id="PF00884">
    <property type="entry name" value="Sulfatase"/>
    <property type="match status" value="1"/>
</dbReference>
<evidence type="ECO:0000313" key="8">
    <source>
        <dbReference type="Proteomes" id="UP000462014"/>
    </source>
</evidence>
<dbReference type="GO" id="GO:0004065">
    <property type="term" value="F:arylsulfatase activity"/>
    <property type="evidence" value="ECO:0007669"/>
    <property type="project" value="TreeGrafter"/>
</dbReference>
<dbReference type="PANTHER" id="PTHR42693">
    <property type="entry name" value="ARYLSULFATASE FAMILY MEMBER"/>
    <property type="match status" value="1"/>
</dbReference>
<accession>A0A7K1STS5</accession>
<keyword evidence="8" id="KW-1185">Reference proteome</keyword>
<protein>
    <submittedName>
        <fullName evidence="7">Sulfatase-like hydrolase/transferase</fullName>
    </submittedName>
</protein>
<sequence length="443" mass="49894">MKRKMICFLAILFWVTKLMAQQKPNIVFILSDDAGYADFSFMTDHLVPTPNIDEIAKHGIKFTDAHVSAAVCCPSRAGLLTGINQAEFGHVYNYVQGVKYNIPKEEFGIPLSQKLIGDYLRPLGYKTAIIGKWHEGFAEKFQPQNRGFDYAWGFLWGSSPYFTGKAKLVLEDGVSVPADSIPYMTDAIGNQTIKFIEKNHQQPFFVYAAFNCPHTPMQAKPEVLAKFRSKFKTEGRALNAAMTYTLDENVGKIIAKLKELNLFDNTLIVFTNDNGGQTVESFADNYPLRGRKGDIYEGGIRVPMAMMWKGHIPEGIVCDKVVSTLDLIPTFLYAAQNKQVQPQLDGISLLPVGGLKHPKMDKRISYWFLGHGIGAIRQGDWKLISLPNKAPELYNLRNDIAEKQNLYSEGNKLSQSLLKQYNDWKAKLPPPLWMSEKPVNDNN</sequence>
<dbReference type="InterPro" id="IPR050738">
    <property type="entry name" value="Sulfatase"/>
</dbReference>
<comment type="caution">
    <text evidence="7">The sequence shown here is derived from an EMBL/GenBank/DDBJ whole genome shotgun (WGS) entry which is preliminary data.</text>
</comment>
<gene>
    <name evidence="7" type="ORF">GO621_02840</name>
</gene>
<evidence type="ECO:0000256" key="2">
    <source>
        <dbReference type="ARBA" id="ARBA00022723"/>
    </source>
</evidence>
<organism evidence="7 8">
    <name type="scientific">Mucilaginibacter arboris</name>
    <dbReference type="NCBI Taxonomy" id="2682090"/>
    <lineage>
        <taxon>Bacteria</taxon>
        <taxon>Pseudomonadati</taxon>
        <taxon>Bacteroidota</taxon>
        <taxon>Sphingobacteriia</taxon>
        <taxon>Sphingobacteriales</taxon>
        <taxon>Sphingobacteriaceae</taxon>
        <taxon>Mucilaginibacter</taxon>
    </lineage>
</organism>
<dbReference type="InterPro" id="IPR024607">
    <property type="entry name" value="Sulfatase_CS"/>
</dbReference>
<dbReference type="RefSeq" id="WP_157564005.1">
    <property type="nucleotide sequence ID" value="NZ_WPIK01000002.1"/>
</dbReference>
<dbReference type="GO" id="GO:0016740">
    <property type="term" value="F:transferase activity"/>
    <property type="evidence" value="ECO:0007669"/>
    <property type="project" value="UniProtKB-KW"/>
</dbReference>
<dbReference type="SUPFAM" id="SSF53649">
    <property type="entry name" value="Alkaline phosphatase-like"/>
    <property type="match status" value="1"/>
</dbReference>
<keyword evidence="2" id="KW-0479">Metal-binding</keyword>
<evidence type="ECO:0000256" key="5">
    <source>
        <dbReference type="SAM" id="SignalP"/>
    </source>
</evidence>
<proteinExistence type="inferred from homology"/>
<dbReference type="PANTHER" id="PTHR42693:SF33">
    <property type="entry name" value="ARYLSULFATASE"/>
    <property type="match status" value="1"/>
</dbReference>
<dbReference type="EMBL" id="WPIK01000002">
    <property type="protein sequence ID" value="MVN20470.1"/>
    <property type="molecule type" value="Genomic_DNA"/>
</dbReference>
<feature type="chain" id="PRO_5029621531" evidence="5">
    <location>
        <begin position="21"/>
        <end position="443"/>
    </location>
</feature>
<evidence type="ECO:0000256" key="3">
    <source>
        <dbReference type="ARBA" id="ARBA00022801"/>
    </source>
</evidence>
<dbReference type="GO" id="GO:0046872">
    <property type="term" value="F:metal ion binding"/>
    <property type="evidence" value="ECO:0007669"/>
    <property type="project" value="UniProtKB-KW"/>
</dbReference>
<dbReference type="AlphaFoldDB" id="A0A7K1STS5"/>
<reference evidence="7 8" key="1">
    <citation type="submission" date="2019-12" db="EMBL/GenBank/DDBJ databases">
        <title>Mucilaginibacter sp. HMF7410 genome sequencing and assembly.</title>
        <authorList>
            <person name="Kang H."/>
            <person name="Cha I."/>
            <person name="Kim H."/>
            <person name="Joh K."/>
        </authorList>
    </citation>
    <scope>NUCLEOTIDE SEQUENCE [LARGE SCALE GENOMIC DNA]</scope>
    <source>
        <strain evidence="7 8">HMF7410</strain>
    </source>
</reference>
<feature type="domain" description="Sulfatase N-terminal" evidence="6">
    <location>
        <begin position="24"/>
        <end position="335"/>
    </location>
</feature>
<evidence type="ECO:0000259" key="6">
    <source>
        <dbReference type="Pfam" id="PF00884"/>
    </source>
</evidence>
<keyword evidence="5" id="KW-0732">Signal</keyword>
<feature type="signal peptide" evidence="5">
    <location>
        <begin position="1"/>
        <end position="20"/>
    </location>
</feature>
<comment type="similarity">
    <text evidence="1">Belongs to the sulfatase family.</text>
</comment>
<dbReference type="InterPro" id="IPR017850">
    <property type="entry name" value="Alkaline_phosphatase_core_sf"/>
</dbReference>
<dbReference type="Gene3D" id="3.30.1120.10">
    <property type="match status" value="1"/>
</dbReference>